<dbReference type="Proteomes" id="UP000824124">
    <property type="component" value="Unassembled WGS sequence"/>
</dbReference>
<reference evidence="3" key="2">
    <citation type="journal article" date="2021" name="PeerJ">
        <title>Extensive microbial diversity within the chicken gut microbiome revealed by metagenomics and culture.</title>
        <authorList>
            <person name="Gilroy R."/>
            <person name="Ravi A."/>
            <person name="Getino M."/>
            <person name="Pursley I."/>
            <person name="Horton D.L."/>
            <person name="Alikhan N.F."/>
            <person name="Baker D."/>
            <person name="Gharbi K."/>
            <person name="Hall N."/>
            <person name="Watson M."/>
            <person name="Adriaenssens E.M."/>
            <person name="Foster-Nyarko E."/>
            <person name="Jarju S."/>
            <person name="Secka A."/>
            <person name="Antonio M."/>
            <person name="Oren A."/>
            <person name="Chaudhuri R.R."/>
            <person name="La Ragione R."/>
            <person name="Hildebrand F."/>
            <person name="Pallen M.J."/>
        </authorList>
    </citation>
    <scope>NUCLEOTIDE SEQUENCE</scope>
    <source>
        <strain evidence="3">2830</strain>
    </source>
</reference>
<organism evidence="3 4">
    <name type="scientific">Candidatus Avidehalobacter gallistercoris</name>
    <dbReference type="NCBI Taxonomy" id="2840694"/>
    <lineage>
        <taxon>Bacteria</taxon>
        <taxon>Bacillati</taxon>
        <taxon>Bacillota</taxon>
        <taxon>Clostridia</taxon>
        <taxon>Eubacteriales</taxon>
        <taxon>Peptococcaceae</taxon>
        <taxon>Peptococcaceae incertae sedis</taxon>
        <taxon>Candidatus Avidehalobacter</taxon>
    </lineage>
</organism>
<sequence length="474" mass="50972">MLALFTRNKTAFWQAALLLAAALSLLCLCPKEAQAATIRVCLQTAATDSEFTVQDGFYEVRGGNLAVETLCEAEAGDVIRVIKETSGFTVYLNGNKLGRSANNVSLLAENDSDCSLEFDGKEYRGSFSVLTNGYVLNVLDLEYYLYGVVGEEIGYNAPEEALKTQAIVARSYAAYYMGGTYYDVMATNSSQVYGGMTVEKAHDSTAVRRAVDDTANQVMYYDGDLVEAVFSSSAGGYTENNENVWGGNPIPYLRGVESQYDKDYSNYTWQVTYTPAQLKSLAETYMQRIKQTGSFGNFVRLDVSYQAADGGKTVSGRVTSATLIGTNGSVTAKNDAVRTMLGLKSTLFQVTSGASAEIADPIKDVYVLAANGDLEKRRVEDIYAIGAGDVIEQLSDLTEAYMRSASGLISFDSGTSSIVSGEGVTITGGGWGHGVGLSQFGAIGMAADGYSAEEILKHYYGGENPRKLEIDDLD</sequence>
<dbReference type="EMBL" id="DVMH01000005">
    <property type="protein sequence ID" value="HIU09773.1"/>
    <property type="molecule type" value="Genomic_DNA"/>
</dbReference>
<proteinExistence type="predicted"/>
<feature type="signal peptide" evidence="1">
    <location>
        <begin position="1"/>
        <end position="35"/>
    </location>
</feature>
<evidence type="ECO:0000259" key="2">
    <source>
        <dbReference type="Pfam" id="PF08486"/>
    </source>
</evidence>
<evidence type="ECO:0000256" key="1">
    <source>
        <dbReference type="SAM" id="SignalP"/>
    </source>
</evidence>
<name>A0A9D1HKT3_9FIRM</name>
<evidence type="ECO:0000313" key="4">
    <source>
        <dbReference type="Proteomes" id="UP000824124"/>
    </source>
</evidence>
<accession>A0A9D1HKT3</accession>
<comment type="caution">
    <text evidence="3">The sequence shown here is derived from an EMBL/GenBank/DDBJ whole genome shotgun (WGS) entry which is preliminary data.</text>
</comment>
<dbReference type="InterPro" id="IPR013486">
    <property type="entry name" value="SpoIID/LytB"/>
</dbReference>
<protein>
    <submittedName>
        <fullName evidence="3">SpoIID/LytB domain-containing protein</fullName>
    </submittedName>
</protein>
<reference evidence="3" key="1">
    <citation type="submission" date="2020-10" db="EMBL/GenBank/DDBJ databases">
        <authorList>
            <person name="Gilroy R."/>
        </authorList>
    </citation>
    <scope>NUCLEOTIDE SEQUENCE</scope>
    <source>
        <strain evidence="3">2830</strain>
    </source>
</reference>
<feature type="chain" id="PRO_5039327100" evidence="1">
    <location>
        <begin position="36"/>
        <end position="474"/>
    </location>
</feature>
<evidence type="ECO:0000313" key="3">
    <source>
        <dbReference type="EMBL" id="HIU09773.1"/>
    </source>
</evidence>
<dbReference type="Pfam" id="PF08486">
    <property type="entry name" value="SpoIID"/>
    <property type="match status" value="1"/>
</dbReference>
<dbReference type="InterPro" id="IPR013693">
    <property type="entry name" value="SpoIID/LytB_N"/>
</dbReference>
<dbReference type="GO" id="GO:0030435">
    <property type="term" value="P:sporulation resulting in formation of a cellular spore"/>
    <property type="evidence" value="ECO:0007669"/>
    <property type="project" value="InterPro"/>
</dbReference>
<dbReference type="NCBIfam" id="TIGR02669">
    <property type="entry name" value="SpoIID_LytB"/>
    <property type="match status" value="1"/>
</dbReference>
<keyword evidence="1" id="KW-0732">Signal</keyword>
<dbReference type="AlphaFoldDB" id="A0A9D1HKT3"/>
<feature type="domain" description="Sporulation stage II protein D amidase enhancer LytB N-terminal" evidence="2">
    <location>
        <begin position="135"/>
        <end position="221"/>
    </location>
</feature>
<gene>
    <name evidence="3" type="ORF">IAB00_00740</name>
</gene>